<proteinExistence type="predicted"/>
<name>A0A381VQ82_9ZZZZ</name>
<evidence type="ECO:0000313" key="1">
    <source>
        <dbReference type="EMBL" id="SVA42475.1"/>
    </source>
</evidence>
<dbReference type="EMBL" id="UINC01009471">
    <property type="protein sequence ID" value="SVA42475.1"/>
    <property type="molecule type" value="Genomic_DNA"/>
</dbReference>
<protein>
    <submittedName>
        <fullName evidence="1">Uncharacterized protein</fullName>
    </submittedName>
</protein>
<accession>A0A381VQ82</accession>
<gene>
    <name evidence="1" type="ORF">METZ01_LOCUS95329</name>
</gene>
<reference evidence="1" key="1">
    <citation type="submission" date="2018-05" db="EMBL/GenBank/DDBJ databases">
        <authorList>
            <person name="Lanie J.A."/>
            <person name="Ng W.-L."/>
            <person name="Kazmierczak K.M."/>
            <person name="Andrzejewski T.M."/>
            <person name="Davidsen T.M."/>
            <person name="Wayne K.J."/>
            <person name="Tettelin H."/>
            <person name="Glass J.I."/>
            <person name="Rusch D."/>
            <person name="Podicherti R."/>
            <person name="Tsui H.-C.T."/>
            <person name="Winkler M.E."/>
        </authorList>
    </citation>
    <scope>NUCLEOTIDE SEQUENCE</scope>
</reference>
<dbReference type="AlphaFoldDB" id="A0A381VQ82"/>
<sequence>MFATSFDILKWADSQNVAIGGFNVYNFEGIKAVIEG</sequence>
<feature type="non-terminal residue" evidence="1">
    <location>
        <position position="36"/>
    </location>
</feature>
<organism evidence="1">
    <name type="scientific">marine metagenome</name>
    <dbReference type="NCBI Taxonomy" id="408172"/>
    <lineage>
        <taxon>unclassified sequences</taxon>
        <taxon>metagenomes</taxon>
        <taxon>ecological metagenomes</taxon>
    </lineage>
</organism>